<keyword evidence="4" id="KW-1015">Disulfide bond</keyword>
<keyword evidence="7" id="KW-1185">Reference proteome</keyword>
<dbReference type="GO" id="GO:0070492">
    <property type="term" value="F:oligosaccharide binding"/>
    <property type="evidence" value="ECO:0007669"/>
    <property type="project" value="TreeGrafter"/>
</dbReference>
<organism evidence="6 7">
    <name type="scientific">Nonomuraea soli</name>
    <dbReference type="NCBI Taxonomy" id="1032476"/>
    <lineage>
        <taxon>Bacteria</taxon>
        <taxon>Bacillati</taxon>
        <taxon>Actinomycetota</taxon>
        <taxon>Actinomycetes</taxon>
        <taxon>Streptosporangiales</taxon>
        <taxon>Streptosporangiaceae</taxon>
        <taxon>Nonomuraea</taxon>
    </lineage>
</organism>
<dbReference type="NCBIfam" id="NF040941">
    <property type="entry name" value="GGGWT_bact"/>
    <property type="match status" value="1"/>
</dbReference>
<dbReference type="GO" id="GO:0046872">
    <property type="term" value="F:metal ion binding"/>
    <property type="evidence" value="ECO:0007669"/>
    <property type="project" value="UniProtKB-KW"/>
</dbReference>
<accession>A0A7W0CV75</accession>
<dbReference type="SUPFAM" id="SSF56496">
    <property type="entry name" value="Fibrinogen C-terminal domain-like"/>
    <property type="match status" value="1"/>
</dbReference>
<keyword evidence="5" id="KW-0732">Signal</keyword>
<evidence type="ECO:0000256" key="4">
    <source>
        <dbReference type="ARBA" id="ARBA00023157"/>
    </source>
</evidence>
<dbReference type="Gene3D" id="3.90.215.10">
    <property type="entry name" value="Gamma Fibrinogen, chain A, domain 1"/>
    <property type="match status" value="1"/>
</dbReference>
<evidence type="ECO:0000256" key="2">
    <source>
        <dbReference type="ARBA" id="ARBA00022734"/>
    </source>
</evidence>
<evidence type="ECO:0000256" key="3">
    <source>
        <dbReference type="ARBA" id="ARBA00022837"/>
    </source>
</evidence>
<dbReference type="AlphaFoldDB" id="A0A7W0CV75"/>
<reference evidence="6 7" key="1">
    <citation type="submission" date="2020-07" db="EMBL/GenBank/DDBJ databases">
        <title>Genomic Encyclopedia of Type Strains, Phase IV (KMG-IV): sequencing the most valuable type-strain genomes for metagenomic binning, comparative biology and taxonomic classification.</title>
        <authorList>
            <person name="Goeker M."/>
        </authorList>
    </citation>
    <scope>NUCLEOTIDE SEQUENCE [LARGE SCALE GENOMIC DNA]</scope>
    <source>
        <strain evidence="6 7">DSM 45533</strain>
    </source>
</reference>
<dbReference type="InterPro" id="IPR036056">
    <property type="entry name" value="Fibrinogen-like_C"/>
</dbReference>
<dbReference type="Gene3D" id="2.60.120.260">
    <property type="entry name" value="Galactose-binding domain-like"/>
    <property type="match status" value="1"/>
</dbReference>
<dbReference type="PANTHER" id="PTHR16146:SF46">
    <property type="entry name" value="INTELECTIN-1A-RELATED"/>
    <property type="match status" value="1"/>
</dbReference>
<evidence type="ECO:0000256" key="1">
    <source>
        <dbReference type="ARBA" id="ARBA00022723"/>
    </source>
</evidence>
<protein>
    <recommendedName>
        <fullName evidence="8">Fibrinogen C-terminal domain-containing protein</fullName>
    </recommendedName>
</protein>
<evidence type="ECO:0008006" key="8">
    <source>
        <dbReference type="Google" id="ProtNLM"/>
    </source>
</evidence>
<feature type="signal peptide" evidence="5">
    <location>
        <begin position="1"/>
        <end position="30"/>
    </location>
</feature>
<dbReference type="GO" id="GO:0005615">
    <property type="term" value="C:extracellular space"/>
    <property type="evidence" value="ECO:0007669"/>
    <property type="project" value="TreeGrafter"/>
</dbReference>
<evidence type="ECO:0000313" key="7">
    <source>
        <dbReference type="Proteomes" id="UP000530928"/>
    </source>
</evidence>
<dbReference type="InterPro" id="IPR013783">
    <property type="entry name" value="Ig-like_fold"/>
</dbReference>
<keyword evidence="3" id="KW-0106">Calcium</keyword>
<keyword evidence="1" id="KW-0479">Metal-binding</keyword>
<dbReference type="Gene3D" id="2.60.40.10">
    <property type="entry name" value="Immunoglobulins"/>
    <property type="match status" value="1"/>
</dbReference>
<dbReference type="RefSeq" id="WP_181616648.1">
    <property type="nucleotide sequence ID" value="NZ_BAABAM010000018.1"/>
</dbReference>
<feature type="chain" id="PRO_5031015449" description="Fibrinogen C-terminal domain-containing protein" evidence="5">
    <location>
        <begin position="31"/>
        <end position="915"/>
    </location>
</feature>
<dbReference type="InterPro" id="IPR014716">
    <property type="entry name" value="Fibrinogen_a/b/g_C_1"/>
</dbReference>
<dbReference type="Proteomes" id="UP000530928">
    <property type="component" value="Unassembled WGS sequence"/>
</dbReference>
<proteinExistence type="predicted"/>
<name>A0A7W0CV75_9ACTN</name>
<evidence type="ECO:0000256" key="5">
    <source>
        <dbReference type="SAM" id="SignalP"/>
    </source>
</evidence>
<dbReference type="PANTHER" id="PTHR16146">
    <property type="entry name" value="INTELECTIN"/>
    <property type="match status" value="1"/>
</dbReference>
<evidence type="ECO:0000313" key="6">
    <source>
        <dbReference type="EMBL" id="MBA2897976.1"/>
    </source>
</evidence>
<sequence>MRSFTPRALAIVLGAAAIAVVPMTPGTAEAAPPGLSAETAAPSCWAIKQQNPASPDGLYWLQTATLIAPQQFYCDQTTDGGGWVLIGRGREGWNFQYGGQGTPAEVRSTPDGTAAFRVAALPGDTVQGLLDGGRVDALADGVRIRRASTADGSVRQELRWKLADRKDWSWTFDAGHPLASATFDGAAGTGTTADTRGGTDLKRVWTTKSATKGYTRGFNFGAGVTGTSAATSYLWQYAAERNATPFAQVFIRPKLTSSDFRAVPDDGLPATTVTPLVSNRTSPTPWGVTGVVGGGTGEQNVEVQSMAVLGDTLYVGGKFEYVQRGAAGEKIPQPYLAAFDVRSGEWKPDFRPVLNGQVWDIQAAGDKIIIGGEFGDAATNTGGLAALDPATGAPVAGWSTKVSHTTLTTKALVRTLDQEGGWIYLGGTFNRISSGTPVTVGRAARVRASDGKPDGTWKPTFDGTPIELDATAERVYVGGHFSNVNGKPARKLAVLTTTSSPTQVAGLADQNWKPSTGDVQKQYRQVVREFGDRVWIGGSEHDFQAYTKDTFERVSGHITRAGGDFQAAAELDGVVYGACHCGDFVYNDASSYPTPTGWSNAHQITFIGAWDARSGAYLPNFSPILDARAGMGPWEMVADANGCLWFGGDMKAGAGGQWLGGFGRLCGTDHTAPASPSGLAVRGGVLTWGASESGARYEVLRDDRVIAVVSGTSYTDPAGGSHRYFVRAIDAAGNRSATTAVLAVEQQTVLIQDKASWRWNHDGADLGTAWREPGFDDSAWSTGQAELGFGDSDESGLIPAGQTPRPLTAYFRTTVEVADPSVYNRLLVDLVRDDGAVVYVNGTEIGRDNLPAGDIGYSTPALVGLQERADERARIRFEASAGLLVPGTNTIAVEVHQANAWSADLSFALGLTATG</sequence>
<dbReference type="GO" id="GO:0005975">
    <property type="term" value="P:carbohydrate metabolic process"/>
    <property type="evidence" value="ECO:0007669"/>
    <property type="project" value="UniProtKB-ARBA"/>
</dbReference>
<keyword evidence="2" id="KW-0430">Lectin</keyword>
<dbReference type="EMBL" id="JACDUR010000015">
    <property type="protein sequence ID" value="MBA2897976.1"/>
    <property type="molecule type" value="Genomic_DNA"/>
</dbReference>
<gene>
    <name evidence="6" type="ORF">HNR30_009382</name>
</gene>
<comment type="caution">
    <text evidence="6">The sequence shown here is derived from an EMBL/GenBank/DDBJ whole genome shotgun (WGS) entry which is preliminary data.</text>
</comment>